<evidence type="ECO:0000256" key="1">
    <source>
        <dbReference type="PIRSR" id="PIRSR015753-1"/>
    </source>
</evidence>
<dbReference type="AlphaFoldDB" id="A0A5B0X6Q3"/>
<dbReference type="InterPro" id="IPR036282">
    <property type="entry name" value="Glutathione-S-Trfase_C_sf"/>
</dbReference>
<accession>A0A5B0X6Q3</accession>
<dbReference type="PROSITE" id="PS50405">
    <property type="entry name" value="GST_CTER"/>
    <property type="match status" value="1"/>
</dbReference>
<dbReference type="SFLD" id="SFLDS00019">
    <property type="entry name" value="Glutathione_Transferase_(cytos"/>
    <property type="match status" value="1"/>
</dbReference>
<feature type="binding site" evidence="2">
    <location>
        <begin position="147"/>
        <end position="148"/>
    </location>
    <ligand>
        <name>glutathione</name>
        <dbReference type="ChEBI" id="CHEBI:57925"/>
    </ligand>
</feature>
<evidence type="ECO:0000313" key="5">
    <source>
        <dbReference type="EMBL" id="KAA1194315.1"/>
    </source>
</evidence>
<dbReference type="PIRSF" id="PIRSF015753">
    <property type="entry name" value="GST"/>
    <property type="match status" value="1"/>
</dbReference>
<dbReference type="InterPro" id="IPR047047">
    <property type="entry name" value="GST_Omega-like_C"/>
</dbReference>
<dbReference type="FunFam" id="3.40.30.10:FF:000058">
    <property type="entry name" value="Glutathione S-transferase, omega"/>
    <property type="match status" value="1"/>
</dbReference>
<feature type="site" description="Lowers pKa of active site Cys" evidence="3">
    <location>
        <position position="252"/>
    </location>
</feature>
<dbReference type="GO" id="GO:0005737">
    <property type="term" value="C:cytoplasm"/>
    <property type="evidence" value="ECO:0007669"/>
    <property type="project" value="TreeGrafter"/>
</dbReference>
<reference evidence="5 6" key="1">
    <citation type="submission" date="2019-09" db="EMBL/GenBank/DDBJ databases">
        <authorList>
            <person name="Chen X.-Y."/>
        </authorList>
    </citation>
    <scope>NUCLEOTIDE SEQUENCE [LARGE SCALE GENOMIC DNA]</scope>
    <source>
        <strain evidence="5 6">NY5</strain>
    </source>
</reference>
<dbReference type="RefSeq" id="WP_149609784.1">
    <property type="nucleotide sequence ID" value="NZ_VTUX01000001.1"/>
</dbReference>
<dbReference type="PANTHER" id="PTHR32419:SF6">
    <property type="entry name" value="GLUTATHIONE S-TRANSFERASE OMEGA-LIKE 1-RELATED"/>
    <property type="match status" value="1"/>
</dbReference>
<protein>
    <submittedName>
        <fullName evidence="5">Glutathione S-transferase family protein</fullName>
    </submittedName>
</protein>
<dbReference type="CDD" id="cd03190">
    <property type="entry name" value="GST_C_Omega_like"/>
    <property type="match status" value="1"/>
</dbReference>
<feature type="active site" description="Nucleophile" evidence="1">
    <location>
        <position position="63"/>
    </location>
</feature>
<dbReference type="EMBL" id="VTUX01000001">
    <property type="protein sequence ID" value="KAA1194315.1"/>
    <property type="molecule type" value="Genomic_DNA"/>
</dbReference>
<dbReference type="GO" id="GO:0004364">
    <property type="term" value="F:glutathione transferase activity"/>
    <property type="evidence" value="ECO:0007669"/>
    <property type="project" value="InterPro"/>
</dbReference>
<feature type="binding site" evidence="2">
    <location>
        <position position="96"/>
    </location>
    <ligand>
        <name>glutathione</name>
        <dbReference type="ChEBI" id="CHEBI:57925"/>
    </ligand>
</feature>
<name>A0A5B0X6Q3_9GAMM</name>
<feature type="binding site" evidence="2">
    <location>
        <begin position="129"/>
        <end position="132"/>
    </location>
    <ligand>
        <name>glutathione</name>
        <dbReference type="ChEBI" id="CHEBI:57925"/>
    </ligand>
</feature>
<dbReference type="Pfam" id="PF13409">
    <property type="entry name" value="GST_N_2"/>
    <property type="match status" value="1"/>
</dbReference>
<keyword evidence="6" id="KW-1185">Reference proteome</keyword>
<dbReference type="InterPro" id="IPR016639">
    <property type="entry name" value="GST_Omega/GSH"/>
</dbReference>
<dbReference type="InterPro" id="IPR010987">
    <property type="entry name" value="Glutathione-S-Trfase_C-like"/>
</dbReference>
<organism evidence="5 6">
    <name type="scientific">Pseudohalioglobus sediminis</name>
    <dbReference type="NCBI Taxonomy" id="2606449"/>
    <lineage>
        <taxon>Bacteria</taxon>
        <taxon>Pseudomonadati</taxon>
        <taxon>Pseudomonadota</taxon>
        <taxon>Gammaproteobacteria</taxon>
        <taxon>Cellvibrionales</taxon>
        <taxon>Halieaceae</taxon>
        <taxon>Pseudohalioglobus</taxon>
    </lineage>
</organism>
<dbReference type="Proteomes" id="UP000323708">
    <property type="component" value="Unassembled WGS sequence"/>
</dbReference>
<dbReference type="SFLD" id="SFLDG01206">
    <property type="entry name" value="Xi.1"/>
    <property type="match status" value="1"/>
</dbReference>
<evidence type="ECO:0000259" key="4">
    <source>
        <dbReference type="PROSITE" id="PS50405"/>
    </source>
</evidence>
<feature type="domain" description="GST C-terminal" evidence="4">
    <location>
        <begin position="171"/>
        <end position="295"/>
    </location>
</feature>
<dbReference type="SFLD" id="SFLDG01148">
    <property type="entry name" value="Xi_(cytGST)"/>
    <property type="match status" value="1"/>
</dbReference>
<feature type="active site" description="Proton donor/acceptor" evidence="1">
    <location>
        <position position="194"/>
    </location>
</feature>
<dbReference type="InterPro" id="IPR004045">
    <property type="entry name" value="Glutathione_S-Trfase_N"/>
</dbReference>
<sequence>MGMLVDGQWQDVWYDTESTGGSFKRESARFRNWVTADGAPGPEGEGGFAAEAGRYHLYVSLACPWAHRTLIMRALKGLEDAIDVSVVSPIMLANGWTFNRDEGSTGDALAGRDFHYQVYTDAAPDYTGRVTVPVLWDKQRNTIVSNESSEIIRMLNSAFDGITGNKDDYYPQALREDIERWNERIYPRVNNGVYRAGFATSQAAYEEAYAEVFAELDALDAHLAKQRFLVGDQLTEADIRLFTTLIRFDAVYHGHFKCNRQRLEDYAHLPGYVRDIFQLPGVSETVDFDHIKTHYYASHGTINPTGVVPLGPDIDFTRPHHRG</sequence>
<dbReference type="Pfam" id="PF13410">
    <property type="entry name" value="GST_C_2"/>
    <property type="match status" value="1"/>
</dbReference>
<dbReference type="Gene3D" id="1.20.1050.10">
    <property type="match status" value="1"/>
</dbReference>
<dbReference type="Gene3D" id="3.40.30.10">
    <property type="entry name" value="Glutaredoxin"/>
    <property type="match status" value="1"/>
</dbReference>
<dbReference type="SUPFAM" id="SSF52833">
    <property type="entry name" value="Thioredoxin-like"/>
    <property type="match status" value="1"/>
</dbReference>
<dbReference type="InterPro" id="IPR036249">
    <property type="entry name" value="Thioredoxin-like_sf"/>
</dbReference>
<dbReference type="SUPFAM" id="SSF47616">
    <property type="entry name" value="GST C-terminal domain-like"/>
    <property type="match status" value="1"/>
</dbReference>
<evidence type="ECO:0000313" key="6">
    <source>
        <dbReference type="Proteomes" id="UP000323708"/>
    </source>
</evidence>
<keyword evidence="5" id="KW-0808">Transferase</keyword>
<evidence type="ECO:0000256" key="2">
    <source>
        <dbReference type="PIRSR" id="PIRSR015753-2"/>
    </source>
</evidence>
<feature type="site" description="Lowers pKa of active site Cys" evidence="3">
    <location>
        <position position="295"/>
    </location>
</feature>
<dbReference type="PANTHER" id="PTHR32419">
    <property type="entry name" value="GLUTATHIONYL-HYDROQUINONE REDUCTASE"/>
    <property type="match status" value="1"/>
</dbReference>
<gene>
    <name evidence="5" type="ORF">F0M18_02455</name>
</gene>
<dbReference type="InterPro" id="IPR040079">
    <property type="entry name" value="Glutathione_S-Trfase"/>
</dbReference>
<comment type="caution">
    <text evidence="5">The sequence shown here is derived from an EMBL/GenBank/DDBJ whole genome shotgun (WGS) entry which is preliminary data.</text>
</comment>
<evidence type="ECO:0000256" key="3">
    <source>
        <dbReference type="PIRSR" id="PIRSR015753-3"/>
    </source>
</evidence>
<proteinExistence type="predicted"/>